<organism evidence="2 3">
    <name type="scientific">Rotaria magnacalcarata</name>
    <dbReference type="NCBI Taxonomy" id="392030"/>
    <lineage>
        <taxon>Eukaryota</taxon>
        <taxon>Metazoa</taxon>
        <taxon>Spiralia</taxon>
        <taxon>Gnathifera</taxon>
        <taxon>Rotifera</taxon>
        <taxon>Eurotatoria</taxon>
        <taxon>Bdelloidea</taxon>
        <taxon>Philodinida</taxon>
        <taxon>Philodinidae</taxon>
        <taxon>Rotaria</taxon>
    </lineage>
</organism>
<reference evidence="2" key="1">
    <citation type="submission" date="2021-02" db="EMBL/GenBank/DDBJ databases">
        <authorList>
            <person name="Nowell W R."/>
        </authorList>
    </citation>
    <scope>NUCLEOTIDE SEQUENCE</scope>
</reference>
<dbReference type="Proteomes" id="UP000681720">
    <property type="component" value="Unassembled WGS sequence"/>
</dbReference>
<sequence>VQNERAPRHGATRGLSLPPPPPPPPIPRMQCWTPPTAAGYVNESPQVTIPFGFRNLTVH</sequence>
<evidence type="ECO:0000256" key="1">
    <source>
        <dbReference type="SAM" id="MobiDB-lite"/>
    </source>
</evidence>
<gene>
    <name evidence="2" type="ORF">GIL414_LOCUS60517</name>
</gene>
<feature type="region of interest" description="Disordered" evidence="1">
    <location>
        <begin position="1"/>
        <end position="30"/>
    </location>
</feature>
<protein>
    <submittedName>
        <fullName evidence="2">Uncharacterized protein</fullName>
    </submittedName>
</protein>
<dbReference type="EMBL" id="CAJOBJ010233875">
    <property type="protein sequence ID" value="CAF5060905.1"/>
    <property type="molecule type" value="Genomic_DNA"/>
</dbReference>
<feature type="non-terminal residue" evidence="2">
    <location>
        <position position="59"/>
    </location>
</feature>
<feature type="compositionally biased region" description="Pro residues" evidence="1">
    <location>
        <begin position="17"/>
        <end position="27"/>
    </location>
</feature>
<comment type="caution">
    <text evidence="2">The sequence shown here is derived from an EMBL/GenBank/DDBJ whole genome shotgun (WGS) entry which is preliminary data.</text>
</comment>
<proteinExistence type="predicted"/>
<dbReference type="AlphaFoldDB" id="A0A8S3EF41"/>
<accession>A0A8S3EF41</accession>
<evidence type="ECO:0000313" key="2">
    <source>
        <dbReference type="EMBL" id="CAF5060905.1"/>
    </source>
</evidence>
<feature type="non-terminal residue" evidence="2">
    <location>
        <position position="1"/>
    </location>
</feature>
<name>A0A8S3EF41_9BILA</name>
<evidence type="ECO:0000313" key="3">
    <source>
        <dbReference type="Proteomes" id="UP000681720"/>
    </source>
</evidence>